<dbReference type="CDD" id="cd13440">
    <property type="entry name" value="CamS_repeat_2"/>
    <property type="match status" value="1"/>
</dbReference>
<reference evidence="2" key="1">
    <citation type="submission" date="2023-03" db="EMBL/GenBank/DDBJ databases">
        <authorList>
            <person name="Shen W."/>
            <person name="Cai J."/>
        </authorList>
    </citation>
    <scope>NUCLEOTIDE SEQUENCE</scope>
    <source>
        <strain evidence="2">B226-2</strain>
    </source>
</reference>
<accession>A0AAW8TT86</accession>
<gene>
    <name evidence="2" type="ORF">P7H43_03145</name>
</gene>
<feature type="chain" id="PRO_5043387264" evidence="1">
    <location>
        <begin position="21"/>
        <end position="364"/>
    </location>
</feature>
<dbReference type="PIRSF" id="PIRSF012509">
    <property type="entry name" value="CamS"/>
    <property type="match status" value="1"/>
</dbReference>
<dbReference type="EMBL" id="JARQBJ010000001">
    <property type="protein sequence ID" value="MDT2809493.1"/>
    <property type="molecule type" value="Genomic_DNA"/>
</dbReference>
<dbReference type="InterPro" id="IPR011426">
    <property type="entry name" value="CamS"/>
</dbReference>
<dbReference type="Gene3D" id="3.10.570.10">
    <property type="entry name" value="sex pheromone staph- cam373 precursor domain"/>
    <property type="match status" value="1"/>
</dbReference>
<organism evidence="2 3">
    <name type="scientific">Enterococcus asini</name>
    <dbReference type="NCBI Taxonomy" id="57732"/>
    <lineage>
        <taxon>Bacteria</taxon>
        <taxon>Bacillati</taxon>
        <taxon>Bacillota</taxon>
        <taxon>Bacilli</taxon>
        <taxon>Lactobacillales</taxon>
        <taxon>Enterococcaceae</taxon>
        <taxon>Enterococcus</taxon>
    </lineage>
</organism>
<sequence>MKIKQAIALGLCLFSLTACGNLDKGVTNTDKGEKTESGSITTGRVDNSVYQAIMPDGQYQTSASRETVASLNSGYNQTNYENGLLRLSHETFSPDKYFFQEGQKLDYDTLKSWLGRNTDDNNQGLNPGDESQPIILQQILEHDFVKEDGKTLGGISLGFAFNSVYYNGDTAVNVSREEIMANARKSVNAVLTRMRKMEGLENVPIVVGLFEQASKENIAGGTYIYKAVSKDGGTTIDKFDKVDEEVVSLPVLNNATNAATDDGLATKFSSFRTSVQNFFPNLTGVTGTAVYVDGQLQTLSISVDSKYYAKTEITSFTQYIGKQVESVFKDIPGQIEVQILSVNEPQAFVARKAEQEDIISYIFN</sequence>
<evidence type="ECO:0000256" key="1">
    <source>
        <dbReference type="SAM" id="SignalP"/>
    </source>
</evidence>
<feature type="signal peptide" evidence="1">
    <location>
        <begin position="1"/>
        <end position="20"/>
    </location>
</feature>
<dbReference type="AlphaFoldDB" id="A0AAW8TT86"/>
<evidence type="ECO:0000313" key="2">
    <source>
        <dbReference type="EMBL" id="MDT2809493.1"/>
    </source>
</evidence>
<name>A0AAW8TT86_9ENTE</name>
<dbReference type="Proteomes" id="UP001256711">
    <property type="component" value="Unassembled WGS sequence"/>
</dbReference>
<comment type="caution">
    <text evidence="2">The sequence shown here is derived from an EMBL/GenBank/DDBJ whole genome shotgun (WGS) entry which is preliminary data.</text>
</comment>
<keyword evidence="1" id="KW-0732">Signal</keyword>
<dbReference type="RefSeq" id="WP_303219563.1">
    <property type="nucleotide sequence ID" value="NZ_CAUGVL010000063.1"/>
</dbReference>
<dbReference type="CDD" id="cd13441">
    <property type="entry name" value="CamS_repeat_1"/>
    <property type="match status" value="1"/>
</dbReference>
<dbReference type="Pfam" id="PF07537">
    <property type="entry name" value="CamS"/>
    <property type="match status" value="1"/>
</dbReference>
<evidence type="ECO:0000313" key="3">
    <source>
        <dbReference type="Proteomes" id="UP001256711"/>
    </source>
</evidence>
<protein>
    <submittedName>
        <fullName evidence="2">CamS family sex pheromone protein</fullName>
    </submittedName>
</protein>
<proteinExistence type="predicted"/>
<dbReference type="PROSITE" id="PS51257">
    <property type="entry name" value="PROKAR_LIPOPROTEIN"/>
    <property type="match status" value="1"/>
</dbReference>